<dbReference type="InterPro" id="IPR036942">
    <property type="entry name" value="Beta-barrel_TonB_sf"/>
</dbReference>
<feature type="chain" id="PRO_5041270199" description="TonB-dependent receptor plug domain-containing protein" evidence="9">
    <location>
        <begin position="19"/>
        <end position="791"/>
    </location>
</feature>
<keyword evidence="7 8" id="KW-0998">Cell outer membrane</keyword>
<sequence length="791" mass="84703">MKALLYTLVAGPALMAAATSGSGLVTGTVRDEQGHPVPGAVVALEHRITGHRQTAVTDKAGRFALRNVPFNDYHLEARAPGLTTAHKDVSIRSGLPVETDLRLAAAGAVVVVEEEADLIEDHPSSHVDFDRATIAREPAAVASRALESAILATPGFIQDENGRFHFRGSHGQVMYVIDGVPVTDQMQAAFSNSLDPGQVDAMEVVTGGISAEYGGKPGAVVNLTSRSGLGTPGGFQGEVSAGASRFSTYEAGFALRGSTDRMGWFATASGSTSDRYLDPVNFDNFHNHGTTGRVATRFDWLLTDHDTLRVSASGGSTSREVANLASQEALGQDQRARTTDANLSVGWTRLLDGGASLETVVFARRAGARLDPTSGQAPDPLKDFPVWASQDRTLDNLGASVAWQGKDALGSTKAGLQYTRFPLRERFAFAVTDDAMAPAGDPLHAYTPAGGGSIFRFDESHAPVLASGYVQREIRTGGWNLGLGLRYDSWTFRGDESHQLQPRIALSYSFPGSSTLVRVSYDRLLITPENENLAMSTSQATWDLAGGAGTVPALRPEIQDSWLVGVERQLGAHLKATLDYWWKVSRNSADSDQFYNTGIVFPVAAARGRFHGMDLRLDLAEIHGFSGYLSAGTVRTVFRTPTVGGLSGAEGSDGPAGQPYLIDHDEKLNVQLGLRWQQGSFFAQAVGRYDSGLVAGEPGDVAGNPDYAFGIPYVRVENDRLVGPVYRIRPRTVWNVNLGRTFPVGAGRTLQATASLLNVFDEKGLYNFLSTFGGTHVIPPRTLALGLKYSF</sequence>
<dbReference type="Proteomes" id="UP001228113">
    <property type="component" value="Chromosome"/>
</dbReference>
<dbReference type="InterPro" id="IPR012910">
    <property type="entry name" value="Plug_dom"/>
</dbReference>
<name>A0AA48KG83_9BACT</name>
<dbReference type="InterPro" id="IPR008969">
    <property type="entry name" value="CarboxyPept-like_regulatory"/>
</dbReference>
<feature type="domain" description="TonB-dependent receptor plug" evidence="10">
    <location>
        <begin position="122"/>
        <end position="219"/>
    </location>
</feature>
<dbReference type="Gene3D" id="2.40.170.20">
    <property type="entry name" value="TonB-dependent receptor, beta-barrel domain"/>
    <property type="match status" value="1"/>
</dbReference>
<dbReference type="Pfam" id="PF07715">
    <property type="entry name" value="Plug"/>
    <property type="match status" value="1"/>
</dbReference>
<dbReference type="GO" id="GO:0015344">
    <property type="term" value="F:siderophore uptake transmembrane transporter activity"/>
    <property type="evidence" value="ECO:0007669"/>
    <property type="project" value="TreeGrafter"/>
</dbReference>
<evidence type="ECO:0000256" key="5">
    <source>
        <dbReference type="ARBA" id="ARBA00022729"/>
    </source>
</evidence>
<keyword evidence="2 8" id="KW-0813">Transport</keyword>
<organism evidence="11 12">
    <name type="scientific">Mesoterricola sediminis</name>
    <dbReference type="NCBI Taxonomy" id="2927980"/>
    <lineage>
        <taxon>Bacteria</taxon>
        <taxon>Pseudomonadati</taxon>
        <taxon>Acidobacteriota</taxon>
        <taxon>Holophagae</taxon>
        <taxon>Holophagales</taxon>
        <taxon>Holophagaceae</taxon>
        <taxon>Mesoterricola</taxon>
    </lineage>
</organism>
<evidence type="ECO:0000256" key="4">
    <source>
        <dbReference type="ARBA" id="ARBA00022692"/>
    </source>
</evidence>
<evidence type="ECO:0000313" key="12">
    <source>
        <dbReference type="Proteomes" id="UP001228113"/>
    </source>
</evidence>
<dbReference type="Gene3D" id="2.170.130.10">
    <property type="entry name" value="TonB-dependent receptor, plug domain"/>
    <property type="match status" value="1"/>
</dbReference>
<evidence type="ECO:0000256" key="2">
    <source>
        <dbReference type="ARBA" id="ARBA00022448"/>
    </source>
</evidence>
<evidence type="ECO:0000256" key="7">
    <source>
        <dbReference type="ARBA" id="ARBA00023237"/>
    </source>
</evidence>
<keyword evidence="6 8" id="KW-0472">Membrane</keyword>
<dbReference type="Gene3D" id="2.60.40.1120">
    <property type="entry name" value="Carboxypeptidase-like, regulatory domain"/>
    <property type="match status" value="1"/>
</dbReference>
<dbReference type="Pfam" id="PF13620">
    <property type="entry name" value="CarboxypepD_reg"/>
    <property type="match status" value="1"/>
</dbReference>
<dbReference type="PANTHER" id="PTHR30069">
    <property type="entry name" value="TONB-DEPENDENT OUTER MEMBRANE RECEPTOR"/>
    <property type="match status" value="1"/>
</dbReference>
<gene>
    <name evidence="11" type="ORF">METESE_21410</name>
</gene>
<keyword evidence="4 8" id="KW-0812">Transmembrane</keyword>
<comment type="subcellular location">
    <subcellularLocation>
        <location evidence="1 8">Cell outer membrane</location>
        <topology evidence="1 8">Multi-pass membrane protein</topology>
    </subcellularLocation>
</comment>
<dbReference type="InterPro" id="IPR037066">
    <property type="entry name" value="Plug_dom_sf"/>
</dbReference>
<evidence type="ECO:0000256" key="3">
    <source>
        <dbReference type="ARBA" id="ARBA00022452"/>
    </source>
</evidence>
<dbReference type="RefSeq" id="WP_316410137.1">
    <property type="nucleotide sequence ID" value="NZ_AP027081.1"/>
</dbReference>
<protein>
    <recommendedName>
        <fullName evidence="10">TonB-dependent receptor plug domain-containing protein</fullName>
    </recommendedName>
</protein>
<dbReference type="KEGG" id="msea:METESE_21410"/>
<evidence type="ECO:0000256" key="6">
    <source>
        <dbReference type="ARBA" id="ARBA00023136"/>
    </source>
</evidence>
<feature type="signal peptide" evidence="9">
    <location>
        <begin position="1"/>
        <end position="18"/>
    </location>
</feature>
<evidence type="ECO:0000313" key="11">
    <source>
        <dbReference type="EMBL" id="BDU77183.1"/>
    </source>
</evidence>
<accession>A0AA48KG83</accession>
<dbReference type="AlphaFoldDB" id="A0AA48KG83"/>
<dbReference type="PANTHER" id="PTHR30069:SF29">
    <property type="entry name" value="HEMOGLOBIN AND HEMOGLOBIN-HAPTOGLOBIN-BINDING PROTEIN 1-RELATED"/>
    <property type="match status" value="1"/>
</dbReference>
<evidence type="ECO:0000256" key="1">
    <source>
        <dbReference type="ARBA" id="ARBA00004571"/>
    </source>
</evidence>
<comment type="similarity">
    <text evidence="8">Belongs to the TonB-dependent receptor family.</text>
</comment>
<keyword evidence="3 8" id="KW-1134">Transmembrane beta strand</keyword>
<evidence type="ECO:0000256" key="8">
    <source>
        <dbReference type="PROSITE-ProRule" id="PRU01360"/>
    </source>
</evidence>
<dbReference type="GO" id="GO:0009279">
    <property type="term" value="C:cell outer membrane"/>
    <property type="evidence" value="ECO:0007669"/>
    <property type="project" value="UniProtKB-SubCell"/>
</dbReference>
<evidence type="ECO:0000259" key="10">
    <source>
        <dbReference type="Pfam" id="PF07715"/>
    </source>
</evidence>
<dbReference type="InterPro" id="IPR039426">
    <property type="entry name" value="TonB-dep_rcpt-like"/>
</dbReference>
<dbReference type="SUPFAM" id="SSF56935">
    <property type="entry name" value="Porins"/>
    <property type="match status" value="1"/>
</dbReference>
<dbReference type="EMBL" id="AP027081">
    <property type="protein sequence ID" value="BDU77183.1"/>
    <property type="molecule type" value="Genomic_DNA"/>
</dbReference>
<keyword evidence="5 9" id="KW-0732">Signal</keyword>
<evidence type="ECO:0000256" key="9">
    <source>
        <dbReference type="SAM" id="SignalP"/>
    </source>
</evidence>
<reference evidence="11" key="1">
    <citation type="journal article" date="2023" name="Int. J. Syst. Evol. Microbiol.">
        <title>Mesoterricola silvestris gen. nov., sp. nov., Mesoterricola sediminis sp. nov., Geothrix oryzae sp. nov., Geothrix edaphica sp. nov., Geothrix rubra sp. nov., and Geothrix limicola sp. nov., six novel members of Acidobacteriota isolated from soils.</title>
        <authorList>
            <person name="Itoh H."/>
            <person name="Sugisawa Y."/>
            <person name="Mise K."/>
            <person name="Xu Z."/>
            <person name="Kuniyasu M."/>
            <person name="Ushijima N."/>
            <person name="Kawano K."/>
            <person name="Kobayashi E."/>
            <person name="Shiratori Y."/>
            <person name="Masuda Y."/>
            <person name="Senoo K."/>
        </authorList>
    </citation>
    <scope>NUCLEOTIDE SEQUENCE</scope>
    <source>
        <strain evidence="11">W786</strain>
    </source>
</reference>
<keyword evidence="12" id="KW-1185">Reference proteome</keyword>
<proteinExistence type="inferred from homology"/>
<dbReference type="SUPFAM" id="SSF49464">
    <property type="entry name" value="Carboxypeptidase regulatory domain-like"/>
    <property type="match status" value="1"/>
</dbReference>
<dbReference type="PROSITE" id="PS52016">
    <property type="entry name" value="TONB_DEPENDENT_REC_3"/>
    <property type="match status" value="1"/>
</dbReference>
<dbReference type="GO" id="GO:0044718">
    <property type="term" value="P:siderophore transmembrane transport"/>
    <property type="evidence" value="ECO:0007669"/>
    <property type="project" value="TreeGrafter"/>
</dbReference>